<dbReference type="Pfam" id="PF02120">
    <property type="entry name" value="Flg_hook"/>
    <property type="match status" value="1"/>
</dbReference>
<feature type="region of interest" description="Disordered" evidence="1">
    <location>
        <begin position="382"/>
        <end position="448"/>
    </location>
</feature>
<dbReference type="InterPro" id="IPR038610">
    <property type="entry name" value="FliK-like_C_sf"/>
</dbReference>
<evidence type="ECO:0000313" key="3">
    <source>
        <dbReference type="EMBL" id="MBB5043794.1"/>
    </source>
</evidence>
<feature type="region of interest" description="Disordered" evidence="1">
    <location>
        <begin position="16"/>
        <end position="55"/>
    </location>
</feature>
<feature type="compositionally biased region" description="Low complexity" evidence="1">
    <location>
        <begin position="386"/>
        <end position="405"/>
    </location>
</feature>
<dbReference type="AlphaFoldDB" id="A0A7W7YWS8"/>
<feature type="region of interest" description="Disordered" evidence="1">
    <location>
        <begin position="232"/>
        <end position="255"/>
    </location>
</feature>
<gene>
    <name evidence="3" type="ORF">HNQ66_003205</name>
</gene>
<sequence>MSTIDSGVLGIVQGHASAKGKAGQGKGEGMSEKGDFATTIANLQGREGGEGRKGGRISISAAAHGEKAEQPGGTRGKSALADMAALAEAFRKAGEEPEGEAAAVQAAAEHVGHKETAEKHKSAKKAGDAADDDAGDAGDKPAARTEVGNLLDMLAAPAVLPHAVGSAGGKAAVHGVSDVKAEAGGKTSGKVAAETDTGTETGSAEDAAEGADLPKTGTDRLFRLMRADGKGRSLDMNISGNGERTSVRDANPTGPKGEAVAVLDARRYIGLAQTGNASAVTAAITQDPQWAASLSATGGLANTDAAATGKVVNTLKIQMHPIELGLVTATLHLQGEQLVVSLQVETGDAYRQLSDDQDSIVRALRGHGFAVDQVSVQLAPTDRSAQTNAQGQPQQQFSGQPQAQEGGNGRQGGEGASAREGRSYEGNTSENASAGSGGQPVRSGGVYL</sequence>
<feature type="region of interest" description="Disordered" evidence="1">
    <location>
        <begin position="92"/>
        <end position="142"/>
    </location>
</feature>
<dbReference type="Gene3D" id="3.30.750.140">
    <property type="match status" value="1"/>
</dbReference>
<accession>A0A7W7YWS8</accession>
<evidence type="ECO:0000259" key="2">
    <source>
        <dbReference type="Pfam" id="PF02120"/>
    </source>
</evidence>
<dbReference type="RefSeq" id="WP_184145160.1">
    <property type="nucleotide sequence ID" value="NZ_JACHIK010000011.1"/>
</dbReference>
<protein>
    <submittedName>
        <fullName evidence="3">Chemotaxis protein MotD</fullName>
    </submittedName>
</protein>
<proteinExistence type="predicted"/>
<dbReference type="EMBL" id="JACHIK010000011">
    <property type="protein sequence ID" value="MBB5043794.1"/>
    <property type="molecule type" value="Genomic_DNA"/>
</dbReference>
<organism evidence="3 4">
    <name type="scientific">Shinella fusca</name>
    <dbReference type="NCBI Taxonomy" id="544480"/>
    <lineage>
        <taxon>Bacteria</taxon>
        <taxon>Pseudomonadati</taxon>
        <taxon>Pseudomonadota</taxon>
        <taxon>Alphaproteobacteria</taxon>
        <taxon>Hyphomicrobiales</taxon>
        <taxon>Rhizobiaceae</taxon>
        <taxon>Shinella</taxon>
    </lineage>
</organism>
<comment type="caution">
    <text evidence="3">The sequence shown here is derived from an EMBL/GenBank/DDBJ whole genome shotgun (WGS) entry which is preliminary data.</text>
</comment>
<feature type="region of interest" description="Disordered" evidence="1">
    <location>
        <begin position="181"/>
        <end position="214"/>
    </location>
</feature>
<name>A0A7W7YWS8_9HYPH</name>
<feature type="domain" description="Flagellar hook-length control protein-like C-terminal" evidence="2">
    <location>
        <begin position="304"/>
        <end position="379"/>
    </location>
</feature>
<evidence type="ECO:0000313" key="4">
    <source>
        <dbReference type="Proteomes" id="UP000535406"/>
    </source>
</evidence>
<feature type="compositionally biased region" description="Low complexity" evidence="1">
    <location>
        <begin position="100"/>
        <end position="109"/>
    </location>
</feature>
<feature type="compositionally biased region" description="Basic and acidic residues" evidence="1">
    <location>
        <begin position="110"/>
        <end position="128"/>
    </location>
</feature>
<evidence type="ECO:0000256" key="1">
    <source>
        <dbReference type="SAM" id="MobiDB-lite"/>
    </source>
</evidence>
<dbReference type="InterPro" id="IPR021136">
    <property type="entry name" value="Flagellar_hook_control-like_C"/>
</dbReference>
<feature type="compositionally biased region" description="Gly residues" evidence="1">
    <location>
        <begin position="406"/>
        <end position="415"/>
    </location>
</feature>
<keyword evidence="4" id="KW-1185">Reference proteome</keyword>
<reference evidence="3 4" key="1">
    <citation type="submission" date="2020-08" db="EMBL/GenBank/DDBJ databases">
        <title>Genomic Encyclopedia of Type Strains, Phase IV (KMG-IV): sequencing the most valuable type-strain genomes for metagenomic binning, comparative biology and taxonomic classification.</title>
        <authorList>
            <person name="Goeker M."/>
        </authorList>
    </citation>
    <scope>NUCLEOTIDE SEQUENCE [LARGE SCALE GENOMIC DNA]</scope>
    <source>
        <strain evidence="3 4">DSM 21319</strain>
    </source>
</reference>
<feature type="compositionally biased region" description="Polar residues" evidence="1">
    <location>
        <begin position="425"/>
        <end position="434"/>
    </location>
</feature>
<dbReference type="Proteomes" id="UP000535406">
    <property type="component" value="Unassembled WGS sequence"/>
</dbReference>